<dbReference type="Proteomes" id="UP001183176">
    <property type="component" value="Unassembled WGS sequence"/>
</dbReference>
<dbReference type="RefSeq" id="WP_311425260.1">
    <property type="nucleotide sequence ID" value="NZ_JAVREH010000070.1"/>
</dbReference>
<protein>
    <submittedName>
        <fullName evidence="1">Uncharacterized protein</fullName>
    </submittedName>
</protein>
<comment type="caution">
    <text evidence="1">The sequence shown here is derived from an EMBL/GenBank/DDBJ whole genome shotgun (WGS) entry which is preliminary data.</text>
</comment>
<dbReference type="Gene3D" id="3.40.640.10">
    <property type="entry name" value="Type I PLP-dependent aspartate aminotransferase-like (Major domain)"/>
    <property type="match status" value="1"/>
</dbReference>
<dbReference type="InterPro" id="IPR015422">
    <property type="entry name" value="PyrdxlP-dep_Trfase_small"/>
</dbReference>
<keyword evidence="2" id="KW-1185">Reference proteome</keyword>
<dbReference type="InterPro" id="IPR015421">
    <property type="entry name" value="PyrdxlP-dep_Trfase_major"/>
</dbReference>
<name>A0ABU2JH75_9ACTN</name>
<organism evidence="1 2">
    <name type="scientific">Jatrophihabitans lederbergiae</name>
    <dbReference type="NCBI Taxonomy" id="3075547"/>
    <lineage>
        <taxon>Bacteria</taxon>
        <taxon>Bacillati</taxon>
        <taxon>Actinomycetota</taxon>
        <taxon>Actinomycetes</taxon>
        <taxon>Jatrophihabitantales</taxon>
        <taxon>Jatrophihabitantaceae</taxon>
        <taxon>Jatrophihabitans</taxon>
    </lineage>
</organism>
<dbReference type="EMBL" id="JAVREH010000070">
    <property type="protein sequence ID" value="MDT0264111.1"/>
    <property type="molecule type" value="Genomic_DNA"/>
</dbReference>
<reference evidence="2" key="1">
    <citation type="submission" date="2023-07" db="EMBL/GenBank/DDBJ databases">
        <title>30 novel species of actinomycetes from the DSMZ collection.</title>
        <authorList>
            <person name="Nouioui I."/>
        </authorList>
    </citation>
    <scope>NUCLEOTIDE SEQUENCE [LARGE SCALE GENOMIC DNA]</scope>
    <source>
        <strain evidence="2">DSM 44399</strain>
    </source>
</reference>
<proteinExistence type="predicted"/>
<accession>A0ABU2JH75</accession>
<evidence type="ECO:0000313" key="1">
    <source>
        <dbReference type="EMBL" id="MDT0264111.1"/>
    </source>
</evidence>
<evidence type="ECO:0000313" key="2">
    <source>
        <dbReference type="Proteomes" id="UP001183176"/>
    </source>
</evidence>
<gene>
    <name evidence="1" type="ORF">RM423_22330</name>
</gene>
<dbReference type="Gene3D" id="3.90.1150.10">
    <property type="entry name" value="Aspartate Aminotransferase, domain 1"/>
    <property type="match status" value="1"/>
</dbReference>
<sequence>MIATTHDWAPLLARRVRVHDSGGAIAAILSQANATDIITLSGGAPAAKTFPDEVPSKLTDKVLSSGSATALQYSPTQGCPVCVTRSPPRLGETEGLLPAETGLLVTSGLVRSTFWSTMPVPRAPAGSRP</sequence>